<dbReference type="Pfam" id="PF13189">
    <property type="entry name" value="Cytidylate_kin2"/>
    <property type="match status" value="1"/>
</dbReference>
<accession>A0A518AIP1</accession>
<evidence type="ECO:0000313" key="2">
    <source>
        <dbReference type="Proteomes" id="UP000315750"/>
    </source>
</evidence>
<dbReference type="GO" id="GO:0016301">
    <property type="term" value="F:kinase activity"/>
    <property type="evidence" value="ECO:0007669"/>
    <property type="project" value="UniProtKB-KW"/>
</dbReference>
<reference evidence="1 2" key="1">
    <citation type="submission" date="2019-02" db="EMBL/GenBank/DDBJ databases">
        <title>Deep-cultivation of Planctomycetes and their phenomic and genomic characterization uncovers novel biology.</title>
        <authorList>
            <person name="Wiegand S."/>
            <person name="Jogler M."/>
            <person name="Boedeker C."/>
            <person name="Pinto D."/>
            <person name="Vollmers J."/>
            <person name="Rivas-Marin E."/>
            <person name="Kohn T."/>
            <person name="Peeters S.H."/>
            <person name="Heuer A."/>
            <person name="Rast P."/>
            <person name="Oberbeckmann S."/>
            <person name="Bunk B."/>
            <person name="Jeske O."/>
            <person name="Meyerdierks A."/>
            <person name="Storesund J.E."/>
            <person name="Kallscheuer N."/>
            <person name="Luecker S."/>
            <person name="Lage O.M."/>
            <person name="Pohl T."/>
            <person name="Merkel B.J."/>
            <person name="Hornburger P."/>
            <person name="Mueller R.-W."/>
            <person name="Bruemmer F."/>
            <person name="Labrenz M."/>
            <person name="Spormann A.M."/>
            <person name="Op den Camp H."/>
            <person name="Overmann J."/>
            <person name="Amann R."/>
            <person name="Jetten M.S.M."/>
            <person name="Mascher T."/>
            <person name="Medema M.H."/>
            <person name="Devos D.P."/>
            <person name="Kaster A.-K."/>
            <person name="Ovreas L."/>
            <person name="Rohde M."/>
            <person name="Galperin M.Y."/>
            <person name="Jogler C."/>
        </authorList>
    </citation>
    <scope>NUCLEOTIDE SEQUENCE [LARGE SCALE GENOMIC DNA]</scope>
    <source>
        <strain evidence="1 2">Pan181</strain>
    </source>
</reference>
<name>A0A518AIP1_9BACT</name>
<keyword evidence="1" id="KW-0418">Kinase</keyword>
<dbReference type="EMBL" id="CP036278">
    <property type="protein sequence ID" value="QDU54601.1"/>
    <property type="molecule type" value="Genomic_DNA"/>
</dbReference>
<dbReference type="Gene3D" id="3.40.50.300">
    <property type="entry name" value="P-loop containing nucleotide triphosphate hydrolases"/>
    <property type="match status" value="1"/>
</dbReference>
<dbReference type="RefSeq" id="WP_145245556.1">
    <property type="nucleotide sequence ID" value="NZ_CP036278.1"/>
</dbReference>
<gene>
    <name evidence="1" type="ORF">Pan181_07840</name>
</gene>
<dbReference type="SUPFAM" id="SSF52540">
    <property type="entry name" value="P-loop containing nucleoside triphosphate hydrolases"/>
    <property type="match status" value="1"/>
</dbReference>
<evidence type="ECO:0000313" key="1">
    <source>
        <dbReference type="EMBL" id="QDU54601.1"/>
    </source>
</evidence>
<dbReference type="KEGG" id="amuc:Pan181_07840"/>
<sequence length="235" mass="26761">MTTQANRLGQSLDRAYRHWRERGSLTRSGERHDPTRLTIAISRERGAGGGTVARLLAERLDWPLYDRELLEHIAERSGVHEDQLNKLDESRPAWFSEVLQSLGPAKQMTAAGYAALLHELLCALYMQGNCIVLGRGAAQILPLERTIRVRLIAPYEYRVERVLETLVTRQAAERHVHDSDRDRRLFVKEYFHKDVNNCHDYDLTIDTSRVDAVTCCELIELAMVGRTAAARKAAE</sequence>
<protein>
    <submittedName>
        <fullName evidence="1">Cytidylate kinase</fullName>
    </submittedName>
</protein>
<dbReference type="AlphaFoldDB" id="A0A518AIP1"/>
<keyword evidence="1" id="KW-0808">Transferase</keyword>
<dbReference type="Proteomes" id="UP000315750">
    <property type="component" value="Chromosome"/>
</dbReference>
<dbReference type="OrthoDB" id="276523at2"/>
<dbReference type="InterPro" id="IPR027417">
    <property type="entry name" value="P-loop_NTPase"/>
</dbReference>
<proteinExistence type="predicted"/>
<organism evidence="1 2">
    <name type="scientific">Aeoliella mucimassa</name>
    <dbReference type="NCBI Taxonomy" id="2527972"/>
    <lineage>
        <taxon>Bacteria</taxon>
        <taxon>Pseudomonadati</taxon>
        <taxon>Planctomycetota</taxon>
        <taxon>Planctomycetia</taxon>
        <taxon>Pirellulales</taxon>
        <taxon>Lacipirellulaceae</taxon>
        <taxon>Aeoliella</taxon>
    </lineage>
</organism>
<keyword evidence="2" id="KW-1185">Reference proteome</keyword>